<keyword evidence="1" id="KW-0433">Leucine-rich repeat</keyword>
<evidence type="ECO:0000259" key="4">
    <source>
        <dbReference type="Pfam" id="PF20160"/>
    </source>
</evidence>
<gene>
    <name evidence="5" type="ORF">FSB_LOCUS30632</name>
</gene>
<dbReference type="PANTHER" id="PTHR11017">
    <property type="entry name" value="LEUCINE-RICH REPEAT-CONTAINING PROTEIN"/>
    <property type="match status" value="1"/>
</dbReference>
<keyword evidence="2" id="KW-0677">Repeat</keyword>
<dbReference type="Gene3D" id="3.80.10.10">
    <property type="entry name" value="Ribonuclease Inhibitor"/>
    <property type="match status" value="1"/>
</dbReference>
<dbReference type="SUPFAM" id="SSF52058">
    <property type="entry name" value="L domain-like"/>
    <property type="match status" value="1"/>
</dbReference>
<dbReference type="Pfam" id="PF20160">
    <property type="entry name" value="C-JID"/>
    <property type="match status" value="1"/>
</dbReference>
<keyword evidence="3" id="KW-0175">Coiled coil</keyword>
<evidence type="ECO:0000256" key="2">
    <source>
        <dbReference type="ARBA" id="ARBA00022737"/>
    </source>
</evidence>
<dbReference type="AlphaFoldDB" id="A0A2N9GTS4"/>
<feature type="domain" description="C-JID" evidence="4">
    <location>
        <begin position="455"/>
        <end position="580"/>
    </location>
</feature>
<organism evidence="5">
    <name type="scientific">Fagus sylvatica</name>
    <name type="common">Beechnut</name>
    <dbReference type="NCBI Taxonomy" id="28930"/>
    <lineage>
        <taxon>Eukaryota</taxon>
        <taxon>Viridiplantae</taxon>
        <taxon>Streptophyta</taxon>
        <taxon>Embryophyta</taxon>
        <taxon>Tracheophyta</taxon>
        <taxon>Spermatophyta</taxon>
        <taxon>Magnoliopsida</taxon>
        <taxon>eudicotyledons</taxon>
        <taxon>Gunneridae</taxon>
        <taxon>Pentapetalae</taxon>
        <taxon>rosids</taxon>
        <taxon>fabids</taxon>
        <taxon>Fagales</taxon>
        <taxon>Fagaceae</taxon>
        <taxon>Fagus</taxon>
    </lineage>
</organism>
<evidence type="ECO:0000256" key="1">
    <source>
        <dbReference type="ARBA" id="ARBA00022614"/>
    </source>
</evidence>
<dbReference type="PANTHER" id="PTHR11017:SF271">
    <property type="entry name" value="DISEASE RESISTANCE PROTEIN (TIR-NBS-LRR CLASS) FAMILY"/>
    <property type="match status" value="1"/>
</dbReference>
<evidence type="ECO:0000313" key="5">
    <source>
        <dbReference type="EMBL" id="SPD02750.1"/>
    </source>
</evidence>
<evidence type="ECO:0000256" key="3">
    <source>
        <dbReference type="SAM" id="Coils"/>
    </source>
</evidence>
<feature type="coiled-coil region" evidence="3">
    <location>
        <begin position="709"/>
        <end position="736"/>
    </location>
</feature>
<dbReference type="InterPro" id="IPR045344">
    <property type="entry name" value="C-JID"/>
</dbReference>
<accession>A0A2N9GTS4</accession>
<protein>
    <recommendedName>
        <fullName evidence="4">C-JID domain-containing protein</fullName>
    </recommendedName>
</protein>
<proteinExistence type="predicted"/>
<name>A0A2N9GTS4_FAGSY</name>
<dbReference type="InterPro" id="IPR044974">
    <property type="entry name" value="Disease_R_plants"/>
</dbReference>
<dbReference type="GO" id="GO:0006952">
    <property type="term" value="P:defense response"/>
    <property type="evidence" value="ECO:0007669"/>
    <property type="project" value="InterPro"/>
</dbReference>
<reference evidence="5" key="1">
    <citation type="submission" date="2018-02" db="EMBL/GenBank/DDBJ databases">
        <authorList>
            <person name="Cohen D.B."/>
            <person name="Kent A.D."/>
        </authorList>
    </citation>
    <scope>NUCLEOTIDE SEQUENCE</scope>
</reference>
<dbReference type="InterPro" id="IPR032675">
    <property type="entry name" value="LRR_dom_sf"/>
</dbReference>
<dbReference type="EMBL" id="OIVN01002335">
    <property type="protein sequence ID" value="SPD02750.1"/>
    <property type="molecule type" value="Genomic_DNA"/>
</dbReference>
<sequence length="802" mass="91683">MHDMIRDMGREVVRRQSTRVLGERSRLWFHEDVLDVLQNHTGTEVVEGVMLNLPGVYDLQVDSKAFTRMHQLRVLQLNYACLKGNFQCPSKRLRYLEWYGFPLKTIPSDLHMENLVAIYMPYSSLIELWTGTKILQKLKFLDVSHSYHLMRTPDFSGITNLEVLVLNNCTSLVEVHNSVVHLDKLVTLDLADCKNLTKIPSGIYELKSDYVNLSGCTKLDMVPRFEFTSPSTLSYSLHISSEIPLESFGFNISMLLQLKGLTDCASLVENHEAITYVEDLATHYSDLENCGSLSATNLGMMQETTKAMATTNLGMMQEITKPMATLSTLVKIYEISHIFGLEVCDLRDRSRFTSLHLLDLRWMRDSKLIYKCGSLVEIQQKIQQIHKDITCADIHKIHEDITCADIHQSLEAITYVENHQSLKDITYVEIHKIHEAITYVDDLESIVRDSFSVFLPGAEFPDWFNYKSTGSILSFVVPPLVKQKIRGWFLCAVFASRFHDIYGFTVICKFKNNTKGTELLYRQKNCRVIPCQEHLWLHSVPLHHVAHLLEAGDEVEYSIHASGSFQPKKFGVNLIYENDKKDYQSYFEAMIQNASLPYKNDFLHEDVSTDHAMAGDQKIHPPYVQDQPSEGNGQRGWPYLHENPQGAMFFEGRAPFEQNMYSSGIPTMNSMNQTERLRSLESEQMLWEAERQLLLHQLENEQRTHWAACEDAARASQQLRVQNAALERENIRLRMALARASQFAPHFESECASSAPTQSTIAAVTPMASMRRNTLGLDYATYPESLVLSIQSFNDPSRSSPS</sequence>